<feature type="transmembrane region" description="Helical" evidence="14">
    <location>
        <begin position="123"/>
        <end position="144"/>
    </location>
</feature>
<feature type="transmembrane region" description="Helical" evidence="14">
    <location>
        <begin position="318"/>
        <end position="348"/>
    </location>
</feature>
<accession>B8KX51</accession>
<dbReference type="GO" id="GO:0015824">
    <property type="term" value="P:proline transport"/>
    <property type="evidence" value="ECO:0007669"/>
    <property type="project" value="UniProtKB-UniRule"/>
</dbReference>
<dbReference type="Pfam" id="PF00474">
    <property type="entry name" value="SSF"/>
    <property type="match status" value="1"/>
</dbReference>
<keyword evidence="9 14" id="KW-0406">Ion transport</keyword>
<comment type="subcellular location">
    <subcellularLocation>
        <location evidence="14">Cell inner membrane</location>
        <topology evidence="14">Multi-pass membrane protein</topology>
    </subcellularLocation>
    <subcellularLocation>
        <location evidence="1">Cell membrane</location>
        <topology evidence="1">Multi-pass membrane protein</topology>
    </subcellularLocation>
</comment>
<evidence type="ECO:0000256" key="6">
    <source>
        <dbReference type="ARBA" id="ARBA00022847"/>
    </source>
</evidence>
<evidence type="ECO:0000256" key="8">
    <source>
        <dbReference type="ARBA" id="ARBA00023053"/>
    </source>
</evidence>
<gene>
    <name evidence="15" type="ORF">NOR51B_1681</name>
</gene>
<keyword evidence="14" id="KW-0997">Cell inner membrane</keyword>
<dbReference type="InterPro" id="IPR050277">
    <property type="entry name" value="Sodium:Solute_Symporter"/>
</dbReference>
<evidence type="ECO:0000256" key="1">
    <source>
        <dbReference type="ARBA" id="ARBA00004651"/>
    </source>
</evidence>
<keyword evidence="16" id="KW-1185">Reference proteome</keyword>
<dbReference type="PANTHER" id="PTHR48086:SF3">
    <property type="entry name" value="SODIUM_PROLINE SYMPORTER"/>
    <property type="match status" value="1"/>
</dbReference>
<comment type="catalytic activity">
    <reaction evidence="12">
        <text>L-proline(in) + Na(+)(in) = L-proline(out) + Na(+)(out)</text>
        <dbReference type="Rhea" id="RHEA:28967"/>
        <dbReference type="ChEBI" id="CHEBI:29101"/>
        <dbReference type="ChEBI" id="CHEBI:60039"/>
    </reaction>
</comment>
<evidence type="ECO:0000313" key="16">
    <source>
        <dbReference type="Proteomes" id="UP000004699"/>
    </source>
</evidence>
<evidence type="ECO:0000256" key="7">
    <source>
        <dbReference type="ARBA" id="ARBA00022989"/>
    </source>
</evidence>
<feature type="transmembrane region" description="Helical" evidence="14">
    <location>
        <begin position="55"/>
        <end position="84"/>
    </location>
</feature>
<keyword evidence="14" id="KW-0029">Amino-acid transport</keyword>
<dbReference type="GO" id="GO:0031402">
    <property type="term" value="F:sodium ion binding"/>
    <property type="evidence" value="ECO:0007669"/>
    <property type="project" value="UniProtKB-UniRule"/>
</dbReference>
<dbReference type="HOGENOM" id="CLU_018808_15_2_6"/>
<keyword evidence="4" id="KW-1003">Cell membrane</keyword>
<protein>
    <recommendedName>
        <fullName evidence="14">Sodium/proline symporter</fullName>
    </recommendedName>
    <alternativeName>
        <fullName evidence="14">Proline permease</fullName>
    </alternativeName>
</protein>
<dbReference type="Gene3D" id="1.20.1730.10">
    <property type="entry name" value="Sodium/glucose cotransporter"/>
    <property type="match status" value="1"/>
</dbReference>
<evidence type="ECO:0000256" key="14">
    <source>
        <dbReference type="RuleBase" id="RU366012"/>
    </source>
</evidence>
<dbReference type="Proteomes" id="UP000004699">
    <property type="component" value="Unassembled WGS sequence"/>
</dbReference>
<evidence type="ECO:0000256" key="10">
    <source>
        <dbReference type="ARBA" id="ARBA00023136"/>
    </source>
</evidence>
<feature type="transmembrane region" description="Helical" evidence="14">
    <location>
        <begin position="386"/>
        <end position="405"/>
    </location>
</feature>
<evidence type="ECO:0000256" key="12">
    <source>
        <dbReference type="ARBA" id="ARBA00033708"/>
    </source>
</evidence>
<comment type="similarity">
    <text evidence="2 13">Belongs to the sodium:solute symporter (SSF) (TC 2.A.21) family.</text>
</comment>
<proteinExistence type="inferred from homology"/>
<dbReference type="STRING" id="565045.NOR51B_1681"/>
<keyword evidence="10 14" id="KW-0472">Membrane</keyword>
<dbReference type="InterPro" id="IPR038377">
    <property type="entry name" value="Na/Glc_symporter_sf"/>
</dbReference>
<feature type="transmembrane region" description="Helical" evidence="14">
    <location>
        <begin position="187"/>
        <end position="210"/>
    </location>
</feature>
<dbReference type="InterPro" id="IPR001734">
    <property type="entry name" value="Na/solute_symporter"/>
</dbReference>
<dbReference type="CDD" id="cd11475">
    <property type="entry name" value="SLC5sbd_PutP"/>
    <property type="match status" value="1"/>
</dbReference>
<keyword evidence="5 14" id="KW-0812">Transmembrane</keyword>
<dbReference type="eggNOG" id="COG0591">
    <property type="taxonomic scope" value="Bacteria"/>
</dbReference>
<keyword evidence="6 14" id="KW-0769">Symport</keyword>
<feature type="transmembrane region" description="Helical" evidence="14">
    <location>
        <begin position="156"/>
        <end position="175"/>
    </location>
</feature>
<evidence type="ECO:0000256" key="3">
    <source>
        <dbReference type="ARBA" id="ARBA00022448"/>
    </source>
</evidence>
<sequence>MTVFSFLVFLGLFTLIGLSSAAKSRGNKADYYVASATIKPWLIGMSAFATQSSGYMFIGVIGFTYTTGLAAFWLMVGWLLGDFIASTRIHRRLREAAERTGEVSYAGVLSHWYGQNYTTLQRVIGIISLIFLTTYASAQLLAGGKALHVLLQWPDWSGAVAGAVMVAAYTMAGGIRASIWTDAAQATVMLFAMGLLLFIGTREAGGIGAVADSLQQIEGYTDWIPPSLAIPGLAGLLLFILGWMFGGASVIGQPQVMVRFIALDDAKNMNTTRVWYYVWFGVFYLLATGVGMLSRIYLSGADFDAELALPTMAMELLHPVFVGLVLAGVFAATMSTADSVVLSCSAAVTHDILPFTEERLWVLKATTITIILCALGFALFNSGSVFSLVIFSWAALASAFAPLLIAHCFGVKTSQRASILALFSGLAAALGWRLAGQHDWLYEGTIGILVGCLVLFIAGRQPQESAAPSVANVSG</sequence>
<evidence type="ECO:0000256" key="13">
    <source>
        <dbReference type="RuleBase" id="RU362091"/>
    </source>
</evidence>
<feature type="transmembrane region" description="Helical" evidence="14">
    <location>
        <begin position="417"/>
        <end position="434"/>
    </location>
</feature>
<reference evidence="16" key="1">
    <citation type="journal article" date="2013" name="BMC Microbiol.">
        <title>Taxonomy and evolution of bacteriochlorophyll a-containing members of the OM60/NOR5 clade of marine gammaproteobacteria: description of Luminiphilus syltensis gen. nov., sp. nov., reclassification of Haliea rubra as Pseudohaliea rubra gen. nov., comb. nov., and emendation of Chromatocurvus halotolerans.</title>
        <authorList>
            <person name="Spring S."/>
            <person name="Riedel T."/>
            <person name="Sproer C."/>
            <person name="Yan S."/>
            <person name="Harder J."/>
            <person name="Fuchs B.M."/>
        </authorList>
    </citation>
    <scope>NUCLEOTIDE SEQUENCE [LARGE SCALE GENOMIC DNA]</scope>
    <source>
        <strain evidence="16">NOR51-B</strain>
    </source>
</reference>
<feature type="transmembrane region" description="Helical" evidence="14">
    <location>
        <begin position="274"/>
        <end position="298"/>
    </location>
</feature>
<keyword evidence="8 14" id="KW-0915">Sodium</keyword>
<name>B8KX51_9GAMM</name>
<evidence type="ECO:0000256" key="11">
    <source>
        <dbReference type="ARBA" id="ARBA00023201"/>
    </source>
</evidence>
<evidence type="ECO:0000256" key="4">
    <source>
        <dbReference type="ARBA" id="ARBA00022475"/>
    </source>
</evidence>
<dbReference type="InterPro" id="IPR011851">
    <property type="entry name" value="Na/Pro_symporter"/>
</dbReference>
<dbReference type="GO" id="GO:0005298">
    <property type="term" value="F:proline:sodium symporter activity"/>
    <property type="evidence" value="ECO:0007669"/>
    <property type="project" value="UniProtKB-UniRule"/>
</dbReference>
<comment type="function">
    <text evidence="14">Catalyzes the sodium-dependent uptake of extracellular L-proline.</text>
</comment>
<feature type="transmembrane region" description="Helical" evidence="14">
    <location>
        <begin position="230"/>
        <end position="253"/>
    </location>
</feature>
<feature type="transmembrane region" description="Helical" evidence="14">
    <location>
        <begin position="360"/>
        <end position="380"/>
    </location>
</feature>
<dbReference type="OrthoDB" id="9789704at2"/>
<dbReference type="GO" id="GO:0005886">
    <property type="term" value="C:plasma membrane"/>
    <property type="evidence" value="ECO:0007669"/>
    <property type="project" value="UniProtKB-SubCell"/>
</dbReference>
<evidence type="ECO:0000256" key="5">
    <source>
        <dbReference type="ARBA" id="ARBA00022692"/>
    </source>
</evidence>
<comment type="caution">
    <text evidence="14">Lacks conserved residue(s) required for the propagation of feature annotation.</text>
</comment>
<organism evidence="15 16">
    <name type="scientific">Luminiphilus syltensis NOR5-1B</name>
    <dbReference type="NCBI Taxonomy" id="565045"/>
    <lineage>
        <taxon>Bacteria</taxon>
        <taxon>Pseudomonadati</taxon>
        <taxon>Pseudomonadota</taxon>
        <taxon>Gammaproteobacteria</taxon>
        <taxon>Cellvibrionales</taxon>
        <taxon>Halieaceae</taxon>
        <taxon>Luminiphilus</taxon>
    </lineage>
</organism>
<dbReference type="PROSITE" id="PS50283">
    <property type="entry name" value="NA_SOLUT_SYMP_3"/>
    <property type="match status" value="1"/>
</dbReference>
<evidence type="ECO:0000313" key="15">
    <source>
        <dbReference type="EMBL" id="EED35734.1"/>
    </source>
</evidence>
<dbReference type="RefSeq" id="WP_009020480.1">
    <property type="nucleotide sequence ID" value="NZ_DS999411.1"/>
</dbReference>
<dbReference type="AlphaFoldDB" id="B8KX51"/>
<keyword evidence="11 14" id="KW-0739">Sodium transport</keyword>
<feature type="transmembrane region" description="Helical" evidence="14">
    <location>
        <begin position="440"/>
        <end position="459"/>
    </location>
</feature>
<dbReference type="EMBL" id="DS999411">
    <property type="protein sequence ID" value="EED35734.1"/>
    <property type="molecule type" value="Genomic_DNA"/>
</dbReference>
<evidence type="ECO:0000256" key="9">
    <source>
        <dbReference type="ARBA" id="ARBA00023065"/>
    </source>
</evidence>
<keyword evidence="3 14" id="KW-0813">Transport</keyword>
<dbReference type="PANTHER" id="PTHR48086">
    <property type="entry name" value="SODIUM/PROLINE SYMPORTER-RELATED"/>
    <property type="match status" value="1"/>
</dbReference>
<evidence type="ECO:0000256" key="2">
    <source>
        <dbReference type="ARBA" id="ARBA00006434"/>
    </source>
</evidence>
<keyword evidence="7 14" id="KW-1133">Transmembrane helix</keyword>